<evidence type="ECO:0000259" key="1">
    <source>
        <dbReference type="Pfam" id="PF13672"/>
    </source>
</evidence>
<feature type="domain" description="PPM-type phosphatase" evidence="1">
    <location>
        <begin position="27"/>
        <end position="233"/>
    </location>
</feature>
<gene>
    <name evidence="2" type="ORF">PQR66_27340</name>
</gene>
<dbReference type="RefSeq" id="WP_408330535.1">
    <property type="nucleotide sequence ID" value="NZ_JAQQFH010000015.1"/>
</dbReference>
<evidence type="ECO:0000313" key="2">
    <source>
        <dbReference type="EMBL" id="MFL9886783.1"/>
    </source>
</evidence>
<dbReference type="Pfam" id="PF13672">
    <property type="entry name" value="PP2C_2"/>
    <property type="match status" value="1"/>
</dbReference>
<accession>A0ABW8ZWR5</accession>
<comment type="caution">
    <text evidence="2">The sequence shown here is derived from an EMBL/GenBank/DDBJ whole genome shotgun (WGS) entry which is preliminary data.</text>
</comment>
<reference evidence="2 3" key="1">
    <citation type="journal article" date="2024" name="Chem. Sci.">
        <title>Discovery of megapolipeptins by genome mining of a Burkholderiales bacteria collection.</title>
        <authorList>
            <person name="Paulo B.S."/>
            <person name="Recchia M.J.J."/>
            <person name="Lee S."/>
            <person name="Fergusson C.H."/>
            <person name="Romanowski S.B."/>
            <person name="Hernandez A."/>
            <person name="Krull N."/>
            <person name="Liu D.Y."/>
            <person name="Cavanagh H."/>
            <person name="Bos A."/>
            <person name="Gray C.A."/>
            <person name="Murphy B.T."/>
            <person name="Linington R.G."/>
            <person name="Eustaquio A.S."/>
        </authorList>
    </citation>
    <scope>NUCLEOTIDE SEQUENCE [LARGE SCALE GENOMIC DNA]</scope>
    <source>
        <strain evidence="2 3">RL16-012-BIC-B</strain>
    </source>
</reference>
<organism evidence="2 3">
    <name type="scientific">Paraburkholderia agricolaris</name>
    <dbReference type="NCBI Taxonomy" id="2152888"/>
    <lineage>
        <taxon>Bacteria</taxon>
        <taxon>Pseudomonadati</taxon>
        <taxon>Pseudomonadota</taxon>
        <taxon>Betaproteobacteria</taxon>
        <taxon>Burkholderiales</taxon>
        <taxon>Burkholderiaceae</taxon>
        <taxon>Paraburkholderia</taxon>
    </lineage>
</organism>
<dbReference type="InterPro" id="IPR036457">
    <property type="entry name" value="PPM-type-like_dom_sf"/>
</dbReference>
<name>A0ABW8ZWR5_9BURK</name>
<protein>
    <submittedName>
        <fullName evidence="2">PP2C family serine/threonine-protein phosphatase</fullName>
    </submittedName>
</protein>
<proteinExistence type="predicted"/>
<keyword evidence="3" id="KW-1185">Reference proteome</keyword>
<dbReference type="EMBL" id="JAQQFN010000023">
    <property type="protein sequence ID" value="MFL9886783.1"/>
    <property type="molecule type" value="Genomic_DNA"/>
</dbReference>
<dbReference type="SUPFAM" id="SSF81606">
    <property type="entry name" value="PP2C-like"/>
    <property type="match status" value="1"/>
</dbReference>
<sequence length="259" mass="27027">MYVASLGPANEHFDAEQWRVRVSSVLGASHERRGAPCQDAYCARANGRRCVAVVADGAGSAPHGGDGAALAARSIVDTLADLHVTLSSCTILDALANARAALQVQSNAAADKLRSFATTIVGVALQGTRGVFFHLGDGLAMGFCGSAPSRVQALSRGTASEFANVSSFLTDPDWRESVVFTPLWSVDAVMLMSDGIAPFAIDTKGSPKPAFHDPILSFLAAHAGEVGAPALAELMSKDVVRRTSGDDCTLLWAGRLSER</sequence>
<dbReference type="Gene3D" id="3.60.40.10">
    <property type="entry name" value="PPM-type phosphatase domain"/>
    <property type="match status" value="1"/>
</dbReference>
<evidence type="ECO:0000313" key="3">
    <source>
        <dbReference type="Proteomes" id="UP001629249"/>
    </source>
</evidence>
<dbReference type="InterPro" id="IPR001932">
    <property type="entry name" value="PPM-type_phosphatase-like_dom"/>
</dbReference>
<dbReference type="Proteomes" id="UP001629249">
    <property type="component" value="Unassembled WGS sequence"/>
</dbReference>